<keyword evidence="1 4" id="KW-0808">Transferase</keyword>
<evidence type="ECO:0000259" key="3">
    <source>
        <dbReference type="PROSITE" id="PS51186"/>
    </source>
</evidence>
<reference evidence="4 5" key="1">
    <citation type="submission" date="2020-04" db="EMBL/GenBank/DDBJ databases">
        <title>MicrobeNet Type strains.</title>
        <authorList>
            <person name="Nicholson A.C."/>
        </authorList>
    </citation>
    <scope>NUCLEOTIDE SEQUENCE [LARGE SCALE GENOMIC DNA]</scope>
    <source>
        <strain evidence="4 5">ATCC BAA-788</strain>
    </source>
</reference>
<feature type="domain" description="N-acetyltransferase" evidence="3">
    <location>
        <begin position="79"/>
        <end position="214"/>
    </location>
</feature>
<dbReference type="PANTHER" id="PTHR43877">
    <property type="entry name" value="AMINOALKYLPHOSPHONATE N-ACETYLTRANSFERASE-RELATED-RELATED"/>
    <property type="match status" value="1"/>
</dbReference>
<comment type="caution">
    <text evidence="4">The sequence shown here is derived from an EMBL/GenBank/DDBJ whole genome shotgun (WGS) entry which is preliminary data.</text>
</comment>
<dbReference type="PROSITE" id="PS50007">
    <property type="entry name" value="PIPLC_X_DOMAIN"/>
    <property type="match status" value="1"/>
</dbReference>
<dbReference type="PROSITE" id="PS51186">
    <property type="entry name" value="GNAT"/>
    <property type="match status" value="1"/>
</dbReference>
<dbReference type="PANTHER" id="PTHR43877:SF6">
    <property type="entry name" value="GCN5-RELATED N-ACETYLTRANSFERASE"/>
    <property type="match status" value="1"/>
</dbReference>
<proteinExistence type="predicted"/>
<dbReference type="InterPro" id="IPR050832">
    <property type="entry name" value="Bact_Acetyltransf"/>
</dbReference>
<accession>A0A7X6QYC5</accession>
<dbReference type="InterPro" id="IPR000182">
    <property type="entry name" value="GNAT_dom"/>
</dbReference>
<organism evidence="4 5">
    <name type="scientific">Cellulomonas denverensis</name>
    <dbReference type="NCBI Taxonomy" id="264297"/>
    <lineage>
        <taxon>Bacteria</taxon>
        <taxon>Bacillati</taxon>
        <taxon>Actinomycetota</taxon>
        <taxon>Actinomycetes</taxon>
        <taxon>Micrococcales</taxon>
        <taxon>Cellulomonadaceae</taxon>
        <taxon>Cellulomonas</taxon>
    </lineage>
</organism>
<dbReference type="InterPro" id="IPR016181">
    <property type="entry name" value="Acyl_CoA_acyltransferase"/>
</dbReference>
<keyword evidence="2" id="KW-0012">Acyltransferase</keyword>
<dbReference type="RefSeq" id="WP_168628985.1">
    <property type="nucleotide sequence ID" value="NZ_BONL01000002.1"/>
</dbReference>
<dbReference type="SUPFAM" id="SSF55729">
    <property type="entry name" value="Acyl-CoA N-acyltransferases (Nat)"/>
    <property type="match status" value="1"/>
</dbReference>
<sequence length="214" mass="22683">MDPAAGGRLLFAVGRAEPVAAMVAATVPGPHRPWRTAWIATDALPAVRDVLADAGLTPNRTGWEWMVIRDRPTPVADQARLRPLTPADRPAAAACLAVANPTTEATPVATGERWWGIDGPDGSLLGVIGAEPRSGALGGSGSWHLHGLGVRPGTRGQGLGGALTAGATRQLLAAGADWVSLGMWDDNDGARRIYHRLGFRTVHRLTTLHRRWRQ</sequence>
<dbReference type="AlphaFoldDB" id="A0A7X6QYC5"/>
<evidence type="ECO:0000313" key="5">
    <source>
        <dbReference type="Proteomes" id="UP000581206"/>
    </source>
</evidence>
<protein>
    <submittedName>
        <fullName evidence="4">GNAT family N-acetyltransferase</fullName>
    </submittedName>
</protein>
<dbReference type="Pfam" id="PF00583">
    <property type="entry name" value="Acetyltransf_1"/>
    <property type="match status" value="1"/>
</dbReference>
<name>A0A7X6QYC5_9CELL</name>
<evidence type="ECO:0000256" key="1">
    <source>
        <dbReference type="ARBA" id="ARBA00022679"/>
    </source>
</evidence>
<dbReference type="Gene3D" id="3.40.630.30">
    <property type="match status" value="1"/>
</dbReference>
<evidence type="ECO:0000256" key="2">
    <source>
        <dbReference type="ARBA" id="ARBA00023315"/>
    </source>
</evidence>
<gene>
    <name evidence="4" type="ORF">HGA03_04150</name>
</gene>
<dbReference type="GO" id="GO:0016747">
    <property type="term" value="F:acyltransferase activity, transferring groups other than amino-acyl groups"/>
    <property type="evidence" value="ECO:0007669"/>
    <property type="project" value="InterPro"/>
</dbReference>
<dbReference type="Proteomes" id="UP000581206">
    <property type="component" value="Unassembled WGS sequence"/>
</dbReference>
<keyword evidence="5" id="KW-1185">Reference proteome</keyword>
<dbReference type="EMBL" id="JAAXOX010000002">
    <property type="protein sequence ID" value="NKY21851.1"/>
    <property type="molecule type" value="Genomic_DNA"/>
</dbReference>
<evidence type="ECO:0000313" key="4">
    <source>
        <dbReference type="EMBL" id="NKY21851.1"/>
    </source>
</evidence>
<dbReference type="CDD" id="cd04301">
    <property type="entry name" value="NAT_SF"/>
    <property type="match status" value="1"/>
</dbReference>